<accession>A0A7W9NLJ9</accession>
<gene>
    <name evidence="3" type="ORF">BJ998_007737</name>
</gene>
<dbReference type="Proteomes" id="UP000585638">
    <property type="component" value="Unassembled WGS sequence"/>
</dbReference>
<dbReference type="InterPro" id="IPR050300">
    <property type="entry name" value="GDXG_lipolytic_enzyme"/>
</dbReference>
<dbReference type="PANTHER" id="PTHR48081">
    <property type="entry name" value="AB HYDROLASE SUPERFAMILY PROTEIN C4A8.06C"/>
    <property type="match status" value="1"/>
</dbReference>
<comment type="caution">
    <text evidence="3">The sequence shown here is derived from an EMBL/GenBank/DDBJ whole genome shotgun (WGS) entry which is preliminary data.</text>
</comment>
<name>A0A7W9NLJ9_9PSEU</name>
<evidence type="ECO:0000313" key="3">
    <source>
        <dbReference type="EMBL" id="MBB5896541.1"/>
    </source>
</evidence>
<sequence length="201" mass="21686">MASVEYRLAPEHPFPAPLEDCYAGLRWLAEDPGVDRTRIAIGGASAGGGLAAALALLVRERGEVTPVFQLLIYPMLDDRTADRTDVDPRTLRLWSQHSNRFGWRSYLGAAVKDVRYLAAAGRCEDLAGLPPAWIGVGTRDLFLDEDVAYAARLTDAGVPCTLEVVPGAYHGFDATERSAAVSRDFRRAQLSALDTALNGAA</sequence>
<dbReference type="InterPro" id="IPR029058">
    <property type="entry name" value="AB_hydrolase_fold"/>
</dbReference>
<keyword evidence="4" id="KW-1185">Reference proteome</keyword>
<proteinExistence type="predicted"/>
<feature type="domain" description="Alpha/beta hydrolase fold-3" evidence="2">
    <location>
        <begin position="3"/>
        <end position="172"/>
    </location>
</feature>
<dbReference type="Gene3D" id="3.40.50.1820">
    <property type="entry name" value="alpha/beta hydrolase"/>
    <property type="match status" value="1"/>
</dbReference>
<dbReference type="SUPFAM" id="SSF53474">
    <property type="entry name" value="alpha/beta-Hydrolases"/>
    <property type="match status" value="1"/>
</dbReference>
<reference evidence="3 4" key="1">
    <citation type="submission" date="2020-08" db="EMBL/GenBank/DDBJ databases">
        <title>Sequencing the genomes of 1000 actinobacteria strains.</title>
        <authorList>
            <person name="Klenk H.-P."/>
        </authorList>
    </citation>
    <scope>NUCLEOTIDE SEQUENCE [LARGE SCALE GENOMIC DNA]</scope>
    <source>
        <strain evidence="3 4">DSM 43851</strain>
    </source>
</reference>
<dbReference type="InterPro" id="IPR013094">
    <property type="entry name" value="AB_hydrolase_3"/>
</dbReference>
<organism evidence="3 4">
    <name type="scientific">Kutzneria kofuensis</name>
    <dbReference type="NCBI Taxonomy" id="103725"/>
    <lineage>
        <taxon>Bacteria</taxon>
        <taxon>Bacillati</taxon>
        <taxon>Actinomycetota</taxon>
        <taxon>Actinomycetes</taxon>
        <taxon>Pseudonocardiales</taxon>
        <taxon>Pseudonocardiaceae</taxon>
        <taxon>Kutzneria</taxon>
    </lineage>
</organism>
<evidence type="ECO:0000313" key="4">
    <source>
        <dbReference type="Proteomes" id="UP000585638"/>
    </source>
</evidence>
<evidence type="ECO:0000259" key="2">
    <source>
        <dbReference type="Pfam" id="PF07859"/>
    </source>
</evidence>
<keyword evidence="1" id="KW-0378">Hydrolase</keyword>
<dbReference type="Pfam" id="PF07859">
    <property type="entry name" value="Abhydrolase_3"/>
    <property type="match status" value="1"/>
</dbReference>
<evidence type="ECO:0000256" key="1">
    <source>
        <dbReference type="ARBA" id="ARBA00022801"/>
    </source>
</evidence>
<dbReference type="AlphaFoldDB" id="A0A7W9NLJ9"/>
<dbReference type="GO" id="GO:0016787">
    <property type="term" value="F:hydrolase activity"/>
    <property type="evidence" value="ECO:0007669"/>
    <property type="project" value="UniProtKB-KW"/>
</dbReference>
<dbReference type="PANTHER" id="PTHR48081:SF8">
    <property type="entry name" value="ALPHA_BETA HYDROLASE FOLD-3 DOMAIN-CONTAINING PROTEIN-RELATED"/>
    <property type="match status" value="1"/>
</dbReference>
<protein>
    <submittedName>
        <fullName evidence="3">Acetyl esterase/lipase</fullName>
    </submittedName>
</protein>
<dbReference type="EMBL" id="JACHIR010000001">
    <property type="protein sequence ID" value="MBB5896541.1"/>
    <property type="molecule type" value="Genomic_DNA"/>
</dbReference>